<reference evidence="7 8" key="1">
    <citation type="submission" date="2019-09" db="EMBL/GenBank/DDBJ databases">
        <title>Bird 10,000 Genomes (B10K) Project - Family phase.</title>
        <authorList>
            <person name="Zhang G."/>
        </authorList>
    </citation>
    <scope>NUCLEOTIDE SEQUENCE [LARGE SCALE GENOMIC DNA]</scope>
    <source>
        <strain evidence="7">B10K-DU-017-25</strain>
        <tissue evidence="7">Mixed tissue sample</tissue>
    </source>
</reference>
<sequence>SMYISKKVLKHHFDPREVPRDTYLLGRLQWGKTGTPWTHWVRNDQYHAEAYFLEKIFRMKRSNSYVNCHITWFLSWSPCEGCCRKIINFLKKHSNVNIDIYVARLYYIEDEKIRQGLKNLESLEQATIAVMKTEGKVSYYKYCWKTFIQGGANEYFWSGDFQAEITANRWKLANILKVSRI</sequence>
<comment type="cofactor">
    <cofactor evidence="1">
        <name>Zn(2+)</name>
        <dbReference type="ChEBI" id="CHEBI:29105"/>
    </cofactor>
</comment>
<dbReference type="PROSITE" id="PS00903">
    <property type="entry name" value="CYT_DCMP_DEAMINASES_1"/>
    <property type="match status" value="1"/>
</dbReference>
<dbReference type="PANTHER" id="PTHR13857">
    <property type="entry name" value="MRNA EDITING ENZYME"/>
    <property type="match status" value="1"/>
</dbReference>
<evidence type="ECO:0000313" key="7">
    <source>
        <dbReference type="EMBL" id="NWR72961.1"/>
    </source>
</evidence>
<dbReference type="Pfam" id="PF18750">
    <property type="entry name" value="SNAD4"/>
    <property type="match status" value="1"/>
</dbReference>
<evidence type="ECO:0000256" key="3">
    <source>
        <dbReference type="ARBA" id="ARBA00022723"/>
    </source>
</evidence>
<feature type="non-terminal residue" evidence="7">
    <location>
        <position position="181"/>
    </location>
</feature>
<feature type="non-terminal residue" evidence="7">
    <location>
        <position position="1"/>
    </location>
</feature>
<dbReference type="InterPro" id="IPR050610">
    <property type="entry name" value="APOBEC_Cyt_Deaminase"/>
</dbReference>
<evidence type="ECO:0000256" key="2">
    <source>
        <dbReference type="ARBA" id="ARBA00006576"/>
    </source>
</evidence>
<dbReference type="GO" id="GO:0005737">
    <property type="term" value="C:cytoplasm"/>
    <property type="evidence" value="ECO:0007669"/>
    <property type="project" value="TreeGrafter"/>
</dbReference>
<keyword evidence="3" id="KW-0479">Metal-binding</keyword>
<dbReference type="SUPFAM" id="SSF53927">
    <property type="entry name" value="Cytidine deaminase-like"/>
    <property type="match status" value="1"/>
</dbReference>
<dbReference type="InterPro" id="IPR002125">
    <property type="entry name" value="CMP_dCMP_dom"/>
</dbReference>
<feature type="domain" description="CMP/dCMP-type deaminase" evidence="6">
    <location>
        <begin position="1"/>
        <end position="120"/>
    </location>
</feature>
<dbReference type="EMBL" id="VYZI01000115">
    <property type="protein sequence ID" value="NWR72961.1"/>
    <property type="molecule type" value="Genomic_DNA"/>
</dbReference>
<proteinExistence type="inferred from homology"/>
<protein>
    <submittedName>
        <fullName evidence="7">ABEC1 enzyme</fullName>
    </submittedName>
</protein>
<dbReference type="GO" id="GO:0016554">
    <property type="term" value="P:cytidine to uridine editing"/>
    <property type="evidence" value="ECO:0007669"/>
    <property type="project" value="TreeGrafter"/>
</dbReference>
<dbReference type="Gene3D" id="3.40.140.10">
    <property type="entry name" value="Cytidine Deaminase, domain 2"/>
    <property type="match status" value="1"/>
</dbReference>
<dbReference type="Proteomes" id="UP000517892">
    <property type="component" value="Unassembled WGS sequence"/>
</dbReference>
<organism evidence="7 8">
    <name type="scientific">Centropus unirufus</name>
    <dbReference type="NCBI Taxonomy" id="1118519"/>
    <lineage>
        <taxon>Eukaryota</taxon>
        <taxon>Metazoa</taxon>
        <taxon>Chordata</taxon>
        <taxon>Craniata</taxon>
        <taxon>Vertebrata</taxon>
        <taxon>Euteleostomi</taxon>
        <taxon>Archelosauria</taxon>
        <taxon>Archosauria</taxon>
        <taxon>Dinosauria</taxon>
        <taxon>Saurischia</taxon>
        <taxon>Theropoda</taxon>
        <taxon>Coelurosauria</taxon>
        <taxon>Aves</taxon>
        <taxon>Neognathae</taxon>
        <taxon>Neoaves</taxon>
        <taxon>Otidimorphae</taxon>
        <taxon>Cuculiformes</taxon>
        <taxon>Centropidae</taxon>
        <taxon>Centropus</taxon>
    </lineage>
</organism>
<evidence type="ECO:0000313" key="8">
    <source>
        <dbReference type="Proteomes" id="UP000517892"/>
    </source>
</evidence>
<dbReference type="GO" id="GO:0003723">
    <property type="term" value="F:RNA binding"/>
    <property type="evidence" value="ECO:0007669"/>
    <property type="project" value="TreeGrafter"/>
</dbReference>
<dbReference type="InterPro" id="IPR016193">
    <property type="entry name" value="Cytidine_deaminase-like"/>
</dbReference>
<accession>A0A7K4ZNG6</accession>
<evidence type="ECO:0000259" key="6">
    <source>
        <dbReference type="PROSITE" id="PS51747"/>
    </source>
</evidence>
<comment type="caution">
    <text evidence="7">The sequence shown here is derived from an EMBL/GenBank/DDBJ whole genome shotgun (WGS) entry which is preliminary data.</text>
</comment>
<evidence type="ECO:0000256" key="4">
    <source>
        <dbReference type="ARBA" id="ARBA00022801"/>
    </source>
</evidence>
<name>A0A7K4ZNG6_9AVES</name>
<dbReference type="PANTHER" id="PTHR13857:SF26">
    <property type="entry name" value="C-U-EDITING ENZYME APOBEC-1"/>
    <property type="match status" value="1"/>
</dbReference>
<dbReference type="GO" id="GO:0005634">
    <property type="term" value="C:nucleus"/>
    <property type="evidence" value="ECO:0007669"/>
    <property type="project" value="TreeGrafter"/>
</dbReference>
<dbReference type="InterPro" id="IPR016192">
    <property type="entry name" value="APOBEC/CMP_deaminase_Zn-bd"/>
</dbReference>
<evidence type="ECO:0000256" key="5">
    <source>
        <dbReference type="ARBA" id="ARBA00022833"/>
    </source>
</evidence>
<keyword evidence="5" id="KW-0862">Zinc</keyword>
<dbReference type="AlphaFoldDB" id="A0A7K4ZNG6"/>
<gene>
    <name evidence="7" type="primary">Apobec1_1</name>
    <name evidence="7" type="ORF">CENUNI_R15318</name>
</gene>
<keyword evidence="8" id="KW-1185">Reference proteome</keyword>
<dbReference type="GO" id="GO:0008270">
    <property type="term" value="F:zinc ion binding"/>
    <property type="evidence" value="ECO:0007669"/>
    <property type="project" value="InterPro"/>
</dbReference>
<keyword evidence="4" id="KW-0378">Hydrolase</keyword>
<comment type="similarity">
    <text evidence="2">Belongs to the cytidine and deoxycytidylate deaminase family.</text>
</comment>
<dbReference type="PROSITE" id="PS51747">
    <property type="entry name" value="CYT_DCMP_DEAMINASES_2"/>
    <property type="match status" value="1"/>
</dbReference>
<evidence type="ECO:0000256" key="1">
    <source>
        <dbReference type="ARBA" id="ARBA00001947"/>
    </source>
</evidence>
<dbReference type="GO" id="GO:0004126">
    <property type="term" value="F:cytidine deaminase activity"/>
    <property type="evidence" value="ECO:0007669"/>
    <property type="project" value="TreeGrafter"/>
</dbReference>
<dbReference type="OrthoDB" id="5956704at2759"/>